<evidence type="ECO:0000259" key="3">
    <source>
        <dbReference type="Pfam" id="PF08369"/>
    </source>
</evidence>
<evidence type="ECO:0000256" key="1">
    <source>
        <dbReference type="ARBA" id="ARBA00008791"/>
    </source>
</evidence>
<sequence length="445" mass="49877">MFQNIYVPVDNSQHSDAAVRLALSIGKASGAKLYGSHVYAAKLHDKRFRTMESGLPEEFQQEKELQKQRVIHDSLITKGLELITDSYLLVMAEACREAGLEFKGISLEGANWKELVRDIEEHQYELVVMGSNGMGLVADSLLGSVTERVARRIHTDLLIVKETDENKSESDKIVVCLDGSERSFGGLKAALELAAVFNKKVEAISAFDPYFHYGMFNSLNNVLSNKARKVFKFEEQEKLHEEIIDNGLAKIYQSHLDIAIRIAKDEGIDLQTKLLDGKAWKKVMAHVKKDPPWLLVLGRTGIHSDDKMDIGGNTENILRLAPCNILMMETEYSPPVEYLAEETIGWTVEAQARMQNVPDMARGVAMKAIQQHAVAEGYTMITSEVVEKAIRALLPPQALAAMGIEFSEKSEAKLEDHETFELSFECPSCQYVHHKKRPEKCPVCN</sequence>
<dbReference type="InterPro" id="IPR014729">
    <property type="entry name" value="Rossmann-like_a/b/a_fold"/>
</dbReference>
<dbReference type="PANTHER" id="PTHR46268:SF6">
    <property type="entry name" value="UNIVERSAL STRESS PROTEIN UP12"/>
    <property type="match status" value="1"/>
</dbReference>
<dbReference type="PANTHER" id="PTHR46268">
    <property type="entry name" value="STRESS RESPONSE PROTEIN NHAX"/>
    <property type="match status" value="1"/>
</dbReference>
<dbReference type="GO" id="GO:0015979">
    <property type="term" value="P:photosynthesis"/>
    <property type="evidence" value="ECO:0007669"/>
    <property type="project" value="InterPro"/>
</dbReference>
<dbReference type="EMBL" id="UINC01040747">
    <property type="protein sequence ID" value="SVB41053.1"/>
    <property type="molecule type" value="Genomic_DNA"/>
</dbReference>
<comment type="similarity">
    <text evidence="1">Belongs to the universal stress protein A family.</text>
</comment>
<feature type="domain" description="Light-independent protochlorophyllide reductase subunit B-like C-terminal" evidence="3">
    <location>
        <begin position="346"/>
        <end position="389"/>
    </location>
</feature>
<feature type="domain" description="UspA" evidence="2">
    <location>
        <begin position="171"/>
        <end position="327"/>
    </location>
</feature>
<dbReference type="Pfam" id="PF08369">
    <property type="entry name" value="PCP_red"/>
    <property type="match status" value="1"/>
</dbReference>
<dbReference type="AlphaFoldDB" id="A0A382DTR2"/>
<dbReference type="InterPro" id="IPR006016">
    <property type="entry name" value="UspA"/>
</dbReference>
<dbReference type="PRINTS" id="PR01438">
    <property type="entry name" value="UNVRSLSTRESS"/>
</dbReference>
<dbReference type="Pfam" id="PF00582">
    <property type="entry name" value="Usp"/>
    <property type="match status" value="2"/>
</dbReference>
<dbReference type="CDD" id="cd00350">
    <property type="entry name" value="rubredoxin_like"/>
    <property type="match status" value="1"/>
</dbReference>
<dbReference type="GO" id="GO:0016491">
    <property type="term" value="F:oxidoreductase activity"/>
    <property type="evidence" value="ECO:0007669"/>
    <property type="project" value="InterPro"/>
</dbReference>
<dbReference type="InterPro" id="IPR013580">
    <property type="entry name" value="LI-POR_suB-like_C"/>
</dbReference>
<dbReference type="InterPro" id="IPR006015">
    <property type="entry name" value="Universal_stress_UspA"/>
</dbReference>
<dbReference type="Gene3D" id="1.10.8.550">
    <property type="entry name" value="Proto-chlorophyllide reductase 57 kD subunit B"/>
    <property type="match status" value="1"/>
</dbReference>
<evidence type="ECO:0000313" key="4">
    <source>
        <dbReference type="EMBL" id="SVB41053.1"/>
    </source>
</evidence>
<name>A0A382DTR2_9ZZZZ</name>
<dbReference type="CDD" id="cd00293">
    <property type="entry name" value="USP-like"/>
    <property type="match status" value="2"/>
</dbReference>
<dbReference type="SUPFAM" id="SSF52402">
    <property type="entry name" value="Adenine nucleotide alpha hydrolases-like"/>
    <property type="match status" value="2"/>
</dbReference>
<organism evidence="4">
    <name type="scientific">marine metagenome</name>
    <dbReference type="NCBI Taxonomy" id="408172"/>
    <lineage>
        <taxon>unclassified sequences</taxon>
        <taxon>metagenomes</taxon>
        <taxon>ecological metagenomes</taxon>
    </lineage>
</organism>
<dbReference type="GO" id="GO:0015995">
    <property type="term" value="P:chlorophyll biosynthetic process"/>
    <property type="evidence" value="ECO:0007669"/>
    <property type="project" value="InterPro"/>
</dbReference>
<evidence type="ECO:0008006" key="5">
    <source>
        <dbReference type="Google" id="ProtNLM"/>
    </source>
</evidence>
<accession>A0A382DTR2</accession>
<proteinExistence type="inferred from homology"/>
<evidence type="ECO:0000259" key="2">
    <source>
        <dbReference type="Pfam" id="PF00582"/>
    </source>
</evidence>
<protein>
    <recommendedName>
        <fullName evidence="5">UspA domain-containing protein</fullName>
    </recommendedName>
</protein>
<dbReference type="InterPro" id="IPR042298">
    <property type="entry name" value="P-CP_red_C"/>
</dbReference>
<feature type="non-terminal residue" evidence="4">
    <location>
        <position position="445"/>
    </location>
</feature>
<dbReference type="Gene3D" id="3.40.50.620">
    <property type="entry name" value="HUPs"/>
    <property type="match status" value="2"/>
</dbReference>
<feature type="domain" description="UspA" evidence="2">
    <location>
        <begin position="1"/>
        <end position="161"/>
    </location>
</feature>
<gene>
    <name evidence="4" type="ORF">METZ01_LOCUS193907</name>
</gene>
<reference evidence="4" key="1">
    <citation type="submission" date="2018-05" db="EMBL/GenBank/DDBJ databases">
        <authorList>
            <person name="Lanie J.A."/>
            <person name="Ng W.-L."/>
            <person name="Kazmierczak K.M."/>
            <person name="Andrzejewski T.M."/>
            <person name="Davidsen T.M."/>
            <person name="Wayne K.J."/>
            <person name="Tettelin H."/>
            <person name="Glass J.I."/>
            <person name="Rusch D."/>
            <person name="Podicherti R."/>
            <person name="Tsui H.-C.T."/>
            <person name="Winkler M.E."/>
        </authorList>
    </citation>
    <scope>NUCLEOTIDE SEQUENCE</scope>
</reference>